<keyword evidence="2 3" id="KW-0663">Pyridoxal phosphate</keyword>
<evidence type="ECO:0000256" key="1">
    <source>
        <dbReference type="ARBA" id="ARBA00001933"/>
    </source>
</evidence>
<dbReference type="InterPro" id="IPR000277">
    <property type="entry name" value="Cys/Met-Metab_PyrdxlP-dep_enz"/>
</dbReference>
<accession>A0AAD5GZ62</accession>
<evidence type="ECO:0000313" key="6">
    <source>
        <dbReference type="Proteomes" id="UP001205105"/>
    </source>
</evidence>
<dbReference type="InterPro" id="IPR015422">
    <property type="entry name" value="PyrdxlP-dep_Trfase_small"/>
</dbReference>
<protein>
    <recommendedName>
        <fullName evidence="7">Methionine gamma-lyase</fullName>
    </recommendedName>
</protein>
<keyword evidence="6" id="KW-1185">Reference proteome</keyword>
<dbReference type="Gene3D" id="3.40.640.10">
    <property type="entry name" value="Type I PLP-dependent aspartate aminotransferase-like (Major domain)"/>
    <property type="match status" value="1"/>
</dbReference>
<name>A0AAD5GZ62_9CHLO</name>
<dbReference type="GO" id="GO:0016846">
    <property type="term" value="F:carbon-sulfur lyase activity"/>
    <property type="evidence" value="ECO:0007669"/>
    <property type="project" value="TreeGrafter"/>
</dbReference>
<evidence type="ECO:0000313" key="5">
    <source>
        <dbReference type="EMBL" id="KAI7837964.1"/>
    </source>
</evidence>
<gene>
    <name evidence="5" type="ORF">COHA_008267</name>
</gene>
<dbReference type="GO" id="GO:0019346">
    <property type="term" value="P:transsulfuration"/>
    <property type="evidence" value="ECO:0007669"/>
    <property type="project" value="InterPro"/>
</dbReference>
<dbReference type="PANTHER" id="PTHR11808:SF80">
    <property type="entry name" value="CYSTATHIONINE GAMMA-LYASE"/>
    <property type="match status" value="1"/>
</dbReference>
<proteinExistence type="inferred from homology"/>
<comment type="cofactor">
    <cofactor evidence="1 3">
        <name>pyridoxal 5'-phosphate</name>
        <dbReference type="ChEBI" id="CHEBI:597326"/>
    </cofactor>
</comment>
<reference evidence="5" key="1">
    <citation type="submission" date="2020-11" db="EMBL/GenBank/DDBJ databases">
        <title>Chlorella ohadii genome sequencing and assembly.</title>
        <authorList>
            <person name="Murik O."/>
            <person name="Treves H."/>
            <person name="Kedem I."/>
            <person name="Shotland Y."/>
            <person name="Kaplan A."/>
        </authorList>
    </citation>
    <scope>NUCLEOTIDE SEQUENCE</scope>
    <source>
        <strain evidence="5">1</strain>
    </source>
</reference>
<comment type="similarity">
    <text evidence="3">Belongs to the trans-sulfuration enzymes family.</text>
</comment>
<dbReference type="GO" id="GO:0030170">
    <property type="term" value="F:pyridoxal phosphate binding"/>
    <property type="evidence" value="ECO:0007669"/>
    <property type="project" value="InterPro"/>
</dbReference>
<comment type="caution">
    <text evidence="5">The sequence shown here is derived from an EMBL/GenBank/DDBJ whole genome shotgun (WGS) entry which is preliminary data.</text>
</comment>
<dbReference type="Gene3D" id="3.90.1150.10">
    <property type="entry name" value="Aspartate Aminotransferase, domain 1"/>
    <property type="match status" value="1"/>
</dbReference>
<evidence type="ECO:0000256" key="3">
    <source>
        <dbReference type="RuleBase" id="RU362118"/>
    </source>
</evidence>
<dbReference type="InterPro" id="IPR015424">
    <property type="entry name" value="PyrdxlP-dep_Trfase"/>
</dbReference>
<evidence type="ECO:0000256" key="2">
    <source>
        <dbReference type="ARBA" id="ARBA00022898"/>
    </source>
</evidence>
<feature type="region of interest" description="Disordered" evidence="4">
    <location>
        <begin position="482"/>
        <end position="521"/>
    </location>
</feature>
<dbReference type="Pfam" id="PF01053">
    <property type="entry name" value="Cys_Met_Meta_PP"/>
    <property type="match status" value="1"/>
</dbReference>
<dbReference type="FunFam" id="3.90.1150.10:FF:000087">
    <property type="entry name" value="Putative methionine gamma-lyase"/>
    <property type="match status" value="1"/>
</dbReference>
<dbReference type="PANTHER" id="PTHR11808">
    <property type="entry name" value="TRANS-SULFURATION ENZYME FAMILY MEMBER"/>
    <property type="match status" value="1"/>
</dbReference>
<evidence type="ECO:0008006" key="7">
    <source>
        <dbReference type="Google" id="ProtNLM"/>
    </source>
</evidence>
<dbReference type="AlphaFoldDB" id="A0AAD5GZ62"/>
<dbReference type="Proteomes" id="UP001205105">
    <property type="component" value="Unassembled WGS sequence"/>
</dbReference>
<evidence type="ECO:0000256" key="4">
    <source>
        <dbReference type="SAM" id="MobiDB-lite"/>
    </source>
</evidence>
<dbReference type="SUPFAM" id="SSF53383">
    <property type="entry name" value="PLP-dependent transferases"/>
    <property type="match status" value="1"/>
</dbReference>
<feature type="region of interest" description="Disordered" evidence="4">
    <location>
        <begin position="407"/>
        <end position="430"/>
    </location>
</feature>
<dbReference type="GO" id="GO:0005737">
    <property type="term" value="C:cytoplasm"/>
    <property type="evidence" value="ECO:0007669"/>
    <property type="project" value="TreeGrafter"/>
</dbReference>
<dbReference type="EMBL" id="JADXDR010000139">
    <property type="protein sequence ID" value="KAI7837964.1"/>
    <property type="molecule type" value="Genomic_DNA"/>
</dbReference>
<dbReference type="InterPro" id="IPR015421">
    <property type="entry name" value="PyrdxlP-dep_Trfase_major"/>
</dbReference>
<organism evidence="5 6">
    <name type="scientific">Chlorella ohadii</name>
    <dbReference type="NCBI Taxonomy" id="2649997"/>
    <lineage>
        <taxon>Eukaryota</taxon>
        <taxon>Viridiplantae</taxon>
        <taxon>Chlorophyta</taxon>
        <taxon>core chlorophytes</taxon>
        <taxon>Trebouxiophyceae</taxon>
        <taxon>Chlorellales</taxon>
        <taxon>Chlorellaceae</taxon>
        <taxon>Chlorella clade</taxon>
        <taxon>Chlorella</taxon>
    </lineage>
</organism>
<sequence length="521" mass="54390">MTTDEPAARPAQQRKAAHLQLDDPEARLAAFERQFGEYGGVNASIEVSTTFTVLEADTLPQIFTGQKGPDTAHGGCYLYGRSFNPTVRYLGRQLAALEGGEAAYCCASGMSAIAATLLALCSSGDHIVCSNAVYGGTFALMKDFLPSKCGIHTIFVPISDLSAVAAAVTDRTRVIYTETLSNPTLVVADIPGLAAIAHIIGGAVCAADGNFVNSLMDLHMGPLMLLGPTMDPKVASELSLRIPHLSLRVREHSARALFYAERLQALGAKVVYPGLPSHPQHALLQRLANPGYGFGGMLTVELPNLERAKLFMERLQNKHGFGLMAVSLGYFDTLMSASAASTSSELSDAELARAGISGGLVRLSVGLTGSQAQRWAQLEESYRHVAGVPLSVKPAFKAVQVTRTQGGGLKRTPSWHSFGTLDDTDTEEDADGTSVLTTEAAALLGTPSVKVRQLNSGAEIIYRRLLPQAPVAGAAAANSAAAATSAIAAGRGPSVQPPSRQGSGPQLSVAVAPTPATSGAQ</sequence>
<feature type="compositionally biased region" description="Polar residues" evidence="4">
    <location>
        <begin position="497"/>
        <end position="506"/>
    </location>
</feature>